<keyword evidence="2" id="KW-1185">Reference proteome</keyword>
<evidence type="ECO:0000313" key="1">
    <source>
        <dbReference type="EMBL" id="PWN52537.1"/>
    </source>
</evidence>
<evidence type="ECO:0000313" key="2">
    <source>
        <dbReference type="Proteomes" id="UP000245626"/>
    </source>
</evidence>
<organism evidence="1 2">
    <name type="scientific">Violaceomyces palustris</name>
    <dbReference type="NCBI Taxonomy" id="1673888"/>
    <lineage>
        <taxon>Eukaryota</taxon>
        <taxon>Fungi</taxon>
        <taxon>Dikarya</taxon>
        <taxon>Basidiomycota</taxon>
        <taxon>Ustilaginomycotina</taxon>
        <taxon>Ustilaginomycetes</taxon>
        <taxon>Violaceomycetales</taxon>
        <taxon>Violaceomycetaceae</taxon>
        <taxon>Violaceomyces</taxon>
    </lineage>
</organism>
<name>A0ACD0P3E5_9BASI</name>
<reference evidence="1 2" key="1">
    <citation type="journal article" date="2018" name="Mol. Biol. Evol.">
        <title>Broad Genomic Sampling Reveals a Smut Pathogenic Ancestry of the Fungal Clade Ustilaginomycotina.</title>
        <authorList>
            <person name="Kijpornyongpan T."/>
            <person name="Mondo S.J."/>
            <person name="Barry K."/>
            <person name="Sandor L."/>
            <person name="Lee J."/>
            <person name="Lipzen A."/>
            <person name="Pangilinan J."/>
            <person name="LaButti K."/>
            <person name="Hainaut M."/>
            <person name="Henrissat B."/>
            <person name="Grigoriev I.V."/>
            <person name="Spatafora J.W."/>
            <person name="Aime M.C."/>
        </authorList>
    </citation>
    <scope>NUCLEOTIDE SEQUENCE [LARGE SCALE GENOMIC DNA]</scope>
    <source>
        <strain evidence="1 2">SA 807</strain>
    </source>
</reference>
<dbReference type="Proteomes" id="UP000245626">
    <property type="component" value="Unassembled WGS sequence"/>
</dbReference>
<accession>A0ACD0P3E5</accession>
<dbReference type="EMBL" id="KZ819771">
    <property type="protein sequence ID" value="PWN52537.1"/>
    <property type="molecule type" value="Genomic_DNA"/>
</dbReference>
<proteinExistence type="predicted"/>
<sequence length="448" mass="50178">MSPIKSFVDYHPDSQFPLENLPWCIFSSPSNPSPRVGVAIGEKILDLATLSSVAKEIFEHETCPIVPERAKALFYQPCLNLYMSESRDVHRSFRSFLQSLLSLDGPLRGYLQDRRESLHAQVLLDQTEATLHLPVRVGDYTDFYLSKEHAFNCGALFRSKENAIQPNWWHIPVGYHGRASSIVPSGTPIHRPAGQYKLSPTDAAPVLGSCMRLDYELEMAFFVGGGEQGTKADGHGEVNELGQPINIREAESYIFGAALLNDWSARDIQAWEYVPLGPFNGKNFGSTISPWIVELSALEPFRVAARVQEPGPLEYLREEKRSTWDINLKVEVKGSRDEEWTTTTESNLKYMYWTMTQALTHHSIGGCNLRVGDMLGTGTISGPEEKNWASLLEKNLGGKREWAMRSGERRTWLQDGDSVRITGLCQGEGFRVGFGEALGKVESCKVKF</sequence>
<gene>
    <name evidence="1" type="ORF">IE53DRAFT_340424</name>
</gene>
<protein>
    <submittedName>
        <fullName evidence="1">Fumarylacetoacetase</fullName>
    </submittedName>
</protein>